<dbReference type="AlphaFoldDB" id="A0A443NM38"/>
<sequence length="157" mass="19094">MRSSTIRLSVRLQKISSQAKQRLLWYEGSYLTVRKEMHDIIQKPRSTISKLENAVMHIGCLVSDDRFSRLCSVEDVRVNFRFRWQKLEFFLSYHGFEYKLELVYQSIRQIQLHHQCGQATKFLLIQVCYWQRETSFMNFISFIWISFYLYSERKKPM</sequence>
<evidence type="ECO:0000313" key="2">
    <source>
        <dbReference type="EMBL" id="RWR79568.1"/>
    </source>
</evidence>
<dbReference type="Proteomes" id="UP000283530">
    <property type="component" value="Unassembled WGS sequence"/>
</dbReference>
<gene>
    <name evidence="2" type="ORF">CKAN_00814600</name>
</gene>
<proteinExistence type="predicted"/>
<accession>A0A443NM38</accession>
<keyword evidence="2" id="KW-0548">Nucleotidyltransferase</keyword>
<feature type="domain" description="RDR1/2-like PH-like" evidence="1">
    <location>
        <begin position="56"/>
        <end position="129"/>
    </location>
</feature>
<evidence type="ECO:0000259" key="1">
    <source>
        <dbReference type="Pfam" id="PF24823"/>
    </source>
</evidence>
<dbReference type="EMBL" id="QPKB01000003">
    <property type="protein sequence ID" value="RWR79568.1"/>
    <property type="molecule type" value="Genomic_DNA"/>
</dbReference>
<dbReference type="STRING" id="337451.A0A443NM38"/>
<dbReference type="GO" id="GO:0003968">
    <property type="term" value="F:RNA-directed RNA polymerase activity"/>
    <property type="evidence" value="ECO:0007669"/>
    <property type="project" value="UniProtKB-KW"/>
</dbReference>
<reference evidence="2 3" key="1">
    <citation type="journal article" date="2019" name="Nat. Plants">
        <title>Stout camphor tree genome fills gaps in understanding of flowering plant genome evolution.</title>
        <authorList>
            <person name="Chaw S.M."/>
            <person name="Liu Y.C."/>
            <person name="Wu Y.W."/>
            <person name="Wang H.Y."/>
            <person name="Lin C.I."/>
            <person name="Wu C.S."/>
            <person name="Ke H.M."/>
            <person name="Chang L.Y."/>
            <person name="Hsu C.Y."/>
            <person name="Yang H.T."/>
            <person name="Sudianto E."/>
            <person name="Hsu M.H."/>
            <person name="Wu K.P."/>
            <person name="Wang L.N."/>
            <person name="Leebens-Mack J.H."/>
            <person name="Tsai I.J."/>
        </authorList>
    </citation>
    <scope>NUCLEOTIDE SEQUENCE [LARGE SCALE GENOMIC DNA]</scope>
    <source>
        <strain evidence="3">cv. Chaw 1501</strain>
        <tissue evidence="2">Young leaves</tissue>
    </source>
</reference>
<organism evidence="2 3">
    <name type="scientific">Cinnamomum micranthum f. kanehirae</name>
    <dbReference type="NCBI Taxonomy" id="337451"/>
    <lineage>
        <taxon>Eukaryota</taxon>
        <taxon>Viridiplantae</taxon>
        <taxon>Streptophyta</taxon>
        <taxon>Embryophyta</taxon>
        <taxon>Tracheophyta</taxon>
        <taxon>Spermatophyta</taxon>
        <taxon>Magnoliopsida</taxon>
        <taxon>Magnoliidae</taxon>
        <taxon>Laurales</taxon>
        <taxon>Lauraceae</taxon>
        <taxon>Cinnamomum</taxon>
    </lineage>
</organism>
<keyword evidence="2" id="KW-0808">Transferase</keyword>
<dbReference type="InterPro" id="IPR057590">
    <property type="entry name" value="PH_RDR1/2-like"/>
</dbReference>
<evidence type="ECO:0000313" key="3">
    <source>
        <dbReference type="Proteomes" id="UP000283530"/>
    </source>
</evidence>
<protein>
    <submittedName>
        <fullName evidence="2">Putative RNA-dependent RNA polymerase 1 isoform X1</fullName>
    </submittedName>
</protein>
<dbReference type="OrthoDB" id="1602082at2759"/>
<comment type="caution">
    <text evidence="2">The sequence shown here is derived from an EMBL/GenBank/DDBJ whole genome shotgun (WGS) entry which is preliminary data.</text>
</comment>
<keyword evidence="3" id="KW-1185">Reference proteome</keyword>
<keyword evidence="2" id="KW-0696">RNA-directed RNA polymerase</keyword>
<dbReference type="Pfam" id="PF24823">
    <property type="entry name" value="PH_RDR2"/>
    <property type="match status" value="1"/>
</dbReference>
<name>A0A443NM38_9MAGN</name>